<dbReference type="RefSeq" id="WP_106252664.1">
    <property type="nucleotide sequence ID" value="NZ_PVZC01000010.1"/>
</dbReference>
<feature type="transmembrane region" description="Helical" evidence="1">
    <location>
        <begin position="84"/>
        <end position="105"/>
    </location>
</feature>
<evidence type="ECO:0000313" key="2">
    <source>
        <dbReference type="EMBL" id="PRX92424.1"/>
    </source>
</evidence>
<dbReference type="Proteomes" id="UP000237846">
    <property type="component" value="Unassembled WGS sequence"/>
</dbReference>
<feature type="transmembrane region" description="Helical" evidence="1">
    <location>
        <begin position="23"/>
        <end position="40"/>
    </location>
</feature>
<dbReference type="EMBL" id="PVZC01000010">
    <property type="protein sequence ID" value="PRX92424.1"/>
    <property type="molecule type" value="Genomic_DNA"/>
</dbReference>
<keyword evidence="1" id="KW-0472">Membrane</keyword>
<keyword evidence="1" id="KW-0812">Transmembrane</keyword>
<evidence type="ECO:0000313" key="3">
    <source>
        <dbReference type="Proteomes" id="UP000237846"/>
    </source>
</evidence>
<gene>
    <name evidence="2" type="ORF">CLV72_110184</name>
</gene>
<organism evidence="2 3">
    <name type="scientific">Allonocardiopsis opalescens</name>
    <dbReference type="NCBI Taxonomy" id="1144618"/>
    <lineage>
        <taxon>Bacteria</taxon>
        <taxon>Bacillati</taxon>
        <taxon>Actinomycetota</taxon>
        <taxon>Actinomycetes</taxon>
        <taxon>Streptosporangiales</taxon>
        <taxon>Allonocardiopsis</taxon>
    </lineage>
</organism>
<proteinExistence type="predicted"/>
<dbReference type="AlphaFoldDB" id="A0A2T0PU54"/>
<accession>A0A2T0PU54</accession>
<feature type="transmembrane region" description="Helical" evidence="1">
    <location>
        <begin position="111"/>
        <end position="132"/>
    </location>
</feature>
<comment type="caution">
    <text evidence="2">The sequence shown here is derived from an EMBL/GenBank/DDBJ whole genome shotgun (WGS) entry which is preliminary data.</text>
</comment>
<keyword evidence="1" id="KW-1133">Transmembrane helix</keyword>
<protein>
    <submittedName>
        <fullName evidence="2">Uncharacterized protein</fullName>
    </submittedName>
</protein>
<reference evidence="2 3" key="1">
    <citation type="submission" date="2018-03" db="EMBL/GenBank/DDBJ databases">
        <title>Genomic Encyclopedia of Archaeal and Bacterial Type Strains, Phase II (KMG-II): from individual species to whole genera.</title>
        <authorList>
            <person name="Goeker M."/>
        </authorList>
    </citation>
    <scope>NUCLEOTIDE SEQUENCE [LARGE SCALE GENOMIC DNA]</scope>
    <source>
        <strain evidence="2 3">DSM 45601</strain>
    </source>
</reference>
<evidence type="ECO:0000256" key="1">
    <source>
        <dbReference type="SAM" id="Phobius"/>
    </source>
</evidence>
<name>A0A2T0PU54_9ACTN</name>
<feature type="transmembrane region" description="Helical" evidence="1">
    <location>
        <begin position="172"/>
        <end position="190"/>
    </location>
</feature>
<sequence length="210" mass="22491">MPANTPVSELDRTRILTTHFRDFQGLVLVPWGALFAIHALFRGGDLAPLIVGAPIAVALSLLARRYYRGRFGQVRQPSRPGVQLLWTLGTLVGAVAAWSALGIAHHLLGGVLSPFGFEGLVIAALFLVVSWPRWRMAPYYPAMAAVIALAALLPLGWWLGGPHPFAISLTEGANYLSATAGAGLVVGGLLDHLVLARSLRPAHDDRTDPR</sequence>
<feature type="transmembrane region" description="Helical" evidence="1">
    <location>
        <begin position="139"/>
        <end position="160"/>
    </location>
</feature>
<feature type="transmembrane region" description="Helical" evidence="1">
    <location>
        <begin position="46"/>
        <end position="63"/>
    </location>
</feature>
<keyword evidence="3" id="KW-1185">Reference proteome</keyword>
<dbReference type="OrthoDB" id="3428757at2"/>